<keyword evidence="9" id="KW-0732">Signal</keyword>
<dbReference type="OMA" id="GSAYHYC"/>
<keyword evidence="13" id="KW-0675">Receptor</keyword>
<dbReference type="KEGG" id="xcm:J164_02908"/>
<evidence type="ECO:0000256" key="3">
    <source>
        <dbReference type="ARBA" id="ARBA00022452"/>
    </source>
</evidence>
<name>A0A0U5FJV2_XANCI</name>
<evidence type="ECO:0000259" key="11">
    <source>
        <dbReference type="Pfam" id="PF07715"/>
    </source>
</evidence>
<protein>
    <submittedName>
        <fullName evidence="12">Oar protein</fullName>
    </submittedName>
    <submittedName>
        <fullName evidence="13">TonB-dependent receptor</fullName>
    </submittedName>
</protein>
<evidence type="ECO:0000259" key="10">
    <source>
        <dbReference type="Pfam" id="PF00593"/>
    </source>
</evidence>
<dbReference type="Gene3D" id="2.40.170.20">
    <property type="entry name" value="TonB-dependent receptor, beta-barrel domain"/>
    <property type="match status" value="1"/>
</dbReference>
<feature type="signal peptide" evidence="9">
    <location>
        <begin position="1"/>
        <end position="30"/>
    </location>
</feature>
<gene>
    <name evidence="12" type="primary">oar</name>
    <name evidence="13" type="ORF">GUH15_12310</name>
    <name evidence="12" type="ORF">XAC3562_610087</name>
</gene>
<dbReference type="EMBL" id="JAABFR010000945">
    <property type="protein sequence ID" value="MBD4336826.1"/>
    <property type="molecule type" value="Genomic_DNA"/>
</dbReference>
<keyword evidence="14" id="KW-1185">Reference proteome</keyword>
<dbReference type="Gene3D" id="2.60.40.1120">
    <property type="entry name" value="Carboxypeptidase-like, regulatory domain"/>
    <property type="match status" value="1"/>
</dbReference>
<sequence length="1025" mass="111438">MSNQFRRQVLKRTALAVVLGACLTNGAVYAQSTTGSIYGSAPSEAGSTIVVQSDTGLSRTITVDANGRYNLGSLPVGAYTVTLKRGDQVVDTRKNVQLRVGSGTEVSFGGAAASGGNADATTLGAITVTAANAPKIDVSSTSSRSVITSEQLATLPLGRSAEAIALLAPGAISGSGAFNNGSRSTISFGGAGVTENAYYINGVNVTNPFNNLGGLSLPYGAIDQQETYTGGYSAKYGRSTGGVISQVGKRGTNEWHFGAQAVWEPKSLASSRGDAWYPNSTLPENYGYEDDTLPGTIYRRGKDDVQSRTVYSAYAGGPLIEDRLFLFVAGESDKVDGATTNTATAAGNQGRNHYDNSSPKFYGKLDWNINDSNIFEYTRIENTDRRSGVYSNYDYSTYTDQGPSGLFTDTYKLKDSVDILKFTSYLTDDLTFNATWGRDTQHNQQWNPGASSLPNIASSNLQDPTITGGRRIINDQATTTVKARDPINKSRNLRLELNYRLGDHDLTAGVDNMYFNAYDEGVFTSGPGYRWIYGKQDDPTQAINGALGVGPSGGQGYFVNRRIFTTVTSMSVEQKAYYLEDRWQVSDNWLLTLGIRNDKFTNYNSDHVAYVDSGDQWAPRLGVSWDVFGDSSFKVFANVGRYYLALPNQVAIRGASASTYTNEYFSYSGINANGEPTGLTALGPGPVSSNGEYGEAPDPNSFAPSDLKSQYQDEFLVGFEKTLGEKWNSGAKVTYRKLQTAIDDVCDPGRMYDALEAAGGDPSSVTIPGCVMFNPGETNTYNLANNEGSGYTQLRMSQSDWGFTDKAKRNYVAVDLFIEHPFDEKWYGRVDYTWSHLYGNTEGQVKSDLGQADISKTQDWDAAQLMYYAGGNLANDRRHQLKAFGAYQFTPEWLASATVRVTSGTPKSCLGYYEGPDAAAVDYDPVGYGSAYHYCYGQPVSPGGAGETPWIKNLDLGVTYRPGFADHKLAFSLNVFNVLNDRSVNRISSTNEVTRRTVSNTYGLGTEAWSYNQPRYMRLTASYDF</sequence>
<dbReference type="InterPro" id="IPR000531">
    <property type="entry name" value="Beta-barrel_TonB"/>
</dbReference>
<evidence type="ECO:0000256" key="5">
    <source>
        <dbReference type="ARBA" id="ARBA00023077"/>
    </source>
</evidence>
<dbReference type="Gene3D" id="2.170.130.10">
    <property type="entry name" value="TonB-dependent receptor, plug domain"/>
    <property type="match status" value="1"/>
</dbReference>
<dbReference type="KEGG" id="xcr:J163_02908"/>
<evidence type="ECO:0000313" key="13">
    <source>
        <dbReference type="EMBL" id="MBD4336826.1"/>
    </source>
</evidence>
<comment type="similarity">
    <text evidence="8">Belongs to the TonB-dependent receptor family.</text>
</comment>
<evidence type="ECO:0000256" key="9">
    <source>
        <dbReference type="SAM" id="SignalP"/>
    </source>
</evidence>
<comment type="subcellular location">
    <subcellularLocation>
        <location evidence="1">Cell outer membrane</location>
        <topology evidence="1">Multi-pass membrane protein</topology>
    </subcellularLocation>
</comment>
<keyword evidence="6 8" id="KW-0472">Membrane</keyword>
<keyword evidence="5 8" id="KW-0798">TonB box</keyword>
<feature type="domain" description="TonB-dependent receptor-like beta-barrel" evidence="10">
    <location>
        <begin position="384"/>
        <end position="978"/>
    </location>
</feature>
<dbReference type="InterPro" id="IPR012910">
    <property type="entry name" value="Plug_dom"/>
</dbReference>
<dbReference type="GO" id="GO:0030246">
    <property type="term" value="F:carbohydrate binding"/>
    <property type="evidence" value="ECO:0007669"/>
    <property type="project" value="InterPro"/>
</dbReference>
<organism evidence="12 14">
    <name type="scientific">Xanthomonas citri pv. citri</name>
    <dbReference type="NCBI Taxonomy" id="611301"/>
    <lineage>
        <taxon>Bacteria</taxon>
        <taxon>Pseudomonadati</taxon>
        <taxon>Pseudomonadota</taxon>
        <taxon>Gammaproteobacteria</taxon>
        <taxon>Lysobacterales</taxon>
        <taxon>Lysobacteraceae</taxon>
        <taxon>Xanthomonas</taxon>
    </lineage>
</organism>
<comment type="caution">
    <text evidence="12">The sequence shown here is derived from an EMBL/GenBank/DDBJ whole genome shotgun (WGS) entry which is preliminary data.</text>
</comment>
<dbReference type="KEGG" id="xcn:J169_02923"/>
<evidence type="ECO:0000313" key="12">
    <source>
        <dbReference type="EMBL" id="CEG17215.1"/>
    </source>
</evidence>
<dbReference type="RefSeq" id="WP_011051797.1">
    <property type="nucleotide sequence ID" value="NZ_CAVLHM010000044.1"/>
</dbReference>
<evidence type="ECO:0000313" key="14">
    <source>
        <dbReference type="Proteomes" id="UP000052230"/>
    </source>
</evidence>
<dbReference type="InterPro" id="IPR039426">
    <property type="entry name" value="TonB-dep_rcpt-like"/>
</dbReference>
<evidence type="ECO:0000256" key="7">
    <source>
        <dbReference type="ARBA" id="ARBA00023237"/>
    </source>
</evidence>
<dbReference type="GeneID" id="66911832"/>
<dbReference type="InterPro" id="IPR037066">
    <property type="entry name" value="Plug_dom_sf"/>
</dbReference>
<keyword evidence="7" id="KW-0998">Cell outer membrane</keyword>
<dbReference type="SUPFAM" id="SSF49452">
    <property type="entry name" value="Starch-binding domain-like"/>
    <property type="match status" value="1"/>
</dbReference>
<evidence type="ECO:0000256" key="8">
    <source>
        <dbReference type="RuleBase" id="RU003357"/>
    </source>
</evidence>
<evidence type="ECO:0000256" key="4">
    <source>
        <dbReference type="ARBA" id="ARBA00022692"/>
    </source>
</evidence>
<feature type="chain" id="PRO_5044547536" evidence="9">
    <location>
        <begin position="31"/>
        <end position="1025"/>
    </location>
</feature>
<keyword evidence="3" id="KW-1134">Transmembrane beta strand</keyword>
<dbReference type="SUPFAM" id="SSF56935">
    <property type="entry name" value="Porins"/>
    <property type="match status" value="1"/>
</dbReference>
<proteinExistence type="inferred from homology"/>
<dbReference type="PANTHER" id="PTHR30069:SF46">
    <property type="entry name" value="OAR PROTEIN"/>
    <property type="match status" value="1"/>
</dbReference>
<evidence type="ECO:0000256" key="1">
    <source>
        <dbReference type="ARBA" id="ARBA00004571"/>
    </source>
</evidence>
<accession>A0A0U5FJV2</accession>
<dbReference type="PATRIC" id="fig|434928.28.peg.2989"/>
<dbReference type="EMBL" id="CCXZ01000157">
    <property type="protein sequence ID" value="CEG17215.1"/>
    <property type="molecule type" value="Genomic_DNA"/>
</dbReference>
<dbReference type="InterPro" id="IPR013784">
    <property type="entry name" value="Carb-bd-like_fold"/>
</dbReference>
<dbReference type="GO" id="GO:0015344">
    <property type="term" value="F:siderophore uptake transmembrane transporter activity"/>
    <property type="evidence" value="ECO:0007669"/>
    <property type="project" value="TreeGrafter"/>
</dbReference>
<evidence type="ECO:0000256" key="6">
    <source>
        <dbReference type="ARBA" id="ARBA00023136"/>
    </source>
</evidence>
<dbReference type="KEGG" id="xcf:J172_02916"/>
<dbReference type="AlphaFoldDB" id="A0A0U5FJV2"/>
<dbReference type="Pfam" id="PF00593">
    <property type="entry name" value="TonB_dep_Rec_b-barrel"/>
    <property type="match status" value="1"/>
</dbReference>
<dbReference type="Proteomes" id="UP000653002">
    <property type="component" value="Unassembled WGS sequence"/>
</dbReference>
<dbReference type="PANTHER" id="PTHR30069">
    <property type="entry name" value="TONB-DEPENDENT OUTER MEMBRANE RECEPTOR"/>
    <property type="match status" value="1"/>
</dbReference>
<dbReference type="Pfam" id="PF07715">
    <property type="entry name" value="Plug"/>
    <property type="match status" value="1"/>
</dbReference>
<dbReference type="KEGG" id="xcu:J159_02908"/>
<reference evidence="12 14" key="1">
    <citation type="submission" date="2014-09" db="EMBL/GenBank/DDBJ databases">
        <authorList>
            <person name="Regsiter A."/>
        </authorList>
    </citation>
    <scope>NUCLEOTIDE SEQUENCE [LARGE SCALE GENOMIC DNA]</scope>
</reference>
<keyword evidence="2" id="KW-0813">Transport</keyword>
<dbReference type="InterPro" id="IPR036942">
    <property type="entry name" value="Beta-barrel_TonB_sf"/>
</dbReference>
<reference evidence="13" key="2">
    <citation type="submission" date="2020-01" db="EMBL/GenBank/DDBJ databases">
        <authorList>
            <person name="Richard D."/>
        </authorList>
    </citation>
    <scope>NUCLEOTIDE SEQUENCE</scope>
    <source>
        <strain evidence="13">JP541</strain>
    </source>
</reference>
<dbReference type="Proteomes" id="UP000052230">
    <property type="component" value="Unassembled WGS sequence"/>
</dbReference>
<dbReference type="GO" id="GO:0044718">
    <property type="term" value="P:siderophore transmembrane transport"/>
    <property type="evidence" value="ECO:0007669"/>
    <property type="project" value="TreeGrafter"/>
</dbReference>
<dbReference type="Pfam" id="PF13620">
    <property type="entry name" value="CarboxypepD_reg"/>
    <property type="match status" value="1"/>
</dbReference>
<evidence type="ECO:0000256" key="2">
    <source>
        <dbReference type="ARBA" id="ARBA00022448"/>
    </source>
</evidence>
<dbReference type="GO" id="GO:0009279">
    <property type="term" value="C:cell outer membrane"/>
    <property type="evidence" value="ECO:0007669"/>
    <property type="project" value="UniProtKB-SubCell"/>
</dbReference>
<dbReference type="KEGG" id="xcw:J162_02911"/>
<feature type="domain" description="TonB-dependent receptor plug" evidence="11">
    <location>
        <begin position="139"/>
        <end position="243"/>
    </location>
</feature>
<keyword evidence="4" id="KW-0812">Transmembrane</keyword>